<dbReference type="EMBL" id="LBVU01000012">
    <property type="protein sequence ID" value="KKQ91292.1"/>
    <property type="molecule type" value="Genomic_DNA"/>
</dbReference>
<protein>
    <recommendedName>
        <fullName evidence="2">DUF4935 domain-containing protein</fullName>
    </recommendedName>
</protein>
<dbReference type="Proteomes" id="UP000034774">
    <property type="component" value="Unassembled WGS sequence"/>
</dbReference>
<dbReference type="AlphaFoldDB" id="A0A0G0LJT3"/>
<sequence>MKFIFIDTNVFFDAITSNDGVKILATLLKQINKKDIQIVLPEVIKMEIITQYTSWKDGVTENIKGNLTTKKILGIEDLTEKDRNRKKKQKGETEAEKIDSVIELDRKEMIKKIKGHYESISGEIDKIFKHKNTAIVELTDQILIAGMKRSLLKKSPYTKTDKSTENAHTKDIDCIAFEALISFCNKHYNKKKKDCLIMCVSDKDYLSSDGKLHGDMKGDIKMEHKCYVNLQEMMNKEFKVKIDIEKLKKQKEISSKELTLSPKTGTVEGSSGVISSDLSSNF</sequence>
<feature type="domain" description="DUF4935" evidence="2">
    <location>
        <begin position="4"/>
        <end position="197"/>
    </location>
</feature>
<feature type="region of interest" description="Disordered" evidence="1">
    <location>
        <begin position="263"/>
        <end position="282"/>
    </location>
</feature>
<feature type="compositionally biased region" description="Low complexity" evidence="1">
    <location>
        <begin position="270"/>
        <end position="282"/>
    </location>
</feature>
<evidence type="ECO:0000313" key="4">
    <source>
        <dbReference type="Proteomes" id="UP000034774"/>
    </source>
</evidence>
<dbReference type="STRING" id="1618572.UT17_C0012G0002"/>
<evidence type="ECO:0000259" key="2">
    <source>
        <dbReference type="Pfam" id="PF16289"/>
    </source>
</evidence>
<reference evidence="3 4" key="1">
    <citation type="journal article" date="2015" name="Nature">
        <title>rRNA introns, odd ribosomes, and small enigmatic genomes across a large radiation of phyla.</title>
        <authorList>
            <person name="Brown C.T."/>
            <person name="Hug L.A."/>
            <person name="Thomas B.C."/>
            <person name="Sharon I."/>
            <person name="Castelle C.J."/>
            <person name="Singh A."/>
            <person name="Wilkins M.J."/>
            <person name="Williams K.H."/>
            <person name="Banfield J.F."/>
        </authorList>
    </citation>
    <scope>NUCLEOTIDE SEQUENCE [LARGE SCALE GENOMIC DNA]</scope>
</reference>
<gene>
    <name evidence="3" type="ORF">UT17_C0012G0002</name>
</gene>
<organism evidence="3 4">
    <name type="scientific">Candidatus Woesebacteria bacterium GW2011_GWB1_39_10</name>
    <dbReference type="NCBI Taxonomy" id="1618572"/>
    <lineage>
        <taxon>Bacteria</taxon>
        <taxon>Candidatus Woeseibacteriota</taxon>
    </lineage>
</organism>
<evidence type="ECO:0000313" key="3">
    <source>
        <dbReference type="EMBL" id="KKQ91292.1"/>
    </source>
</evidence>
<proteinExistence type="predicted"/>
<comment type="caution">
    <text evidence="3">The sequence shown here is derived from an EMBL/GenBank/DDBJ whole genome shotgun (WGS) entry which is preliminary data.</text>
</comment>
<dbReference type="InterPro" id="IPR032557">
    <property type="entry name" value="DUF4935"/>
</dbReference>
<evidence type="ECO:0000256" key="1">
    <source>
        <dbReference type="SAM" id="MobiDB-lite"/>
    </source>
</evidence>
<name>A0A0G0LJT3_9BACT</name>
<accession>A0A0G0LJT3</accession>
<dbReference type="Pfam" id="PF16289">
    <property type="entry name" value="PIN_12"/>
    <property type="match status" value="1"/>
</dbReference>